<dbReference type="NCBIfam" id="TIGR02074">
    <property type="entry name" value="PBP_1a_fam"/>
    <property type="match status" value="1"/>
</dbReference>
<feature type="region of interest" description="Disordered" evidence="15">
    <location>
        <begin position="1"/>
        <end position="76"/>
    </location>
</feature>
<keyword evidence="7" id="KW-0808">Transferase</keyword>
<keyword evidence="8" id="KW-0378">Hydrolase</keyword>
<evidence type="ECO:0000256" key="6">
    <source>
        <dbReference type="ARBA" id="ARBA00022676"/>
    </source>
</evidence>
<dbReference type="EMBL" id="JAAIYP010000042">
    <property type="protein sequence ID" value="NFV81726.1"/>
    <property type="molecule type" value="Genomic_DNA"/>
</dbReference>
<dbReference type="InterPro" id="IPR001264">
    <property type="entry name" value="Glyco_trans_51"/>
</dbReference>
<evidence type="ECO:0000256" key="8">
    <source>
        <dbReference type="ARBA" id="ARBA00022801"/>
    </source>
</evidence>
<dbReference type="GO" id="GO:0006508">
    <property type="term" value="P:proteolysis"/>
    <property type="evidence" value="ECO:0007669"/>
    <property type="project" value="UniProtKB-KW"/>
</dbReference>
<organism evidence="19 20">
    <name type="scientific">Magnetospirillum aberrantis SpK</name>
    <dbReference type="NCBI Taxonomy" id="908842"/>
    <lineage>
        <taxon>Bacteria</taxon>
        <taxon>Pseudomonadati</taxon>
        <taxon>Pseudomonadota</taxon>
        <taxon>Alphaproteobacteria</taxon>
        <taxon>Rhodospirillales</taxon>
        <taxon>Rhodospirillaceae</taxon>
        <taxon>Magnetospirillum</taxon>
    </lineage>
</organism>
<comment type="pathway">
    <text evidence="1">Cell wall biogenesis; peptidoglycan biosynthesis.</text>
</comment>
<dbReference type="InterPro" id="IPR036950">
    <property type="entry name" value="PBP_transglycosylase"/>
</dbReference>
<evidence type="ECO:0000256" key="12">
    <source>
        <dbReference type="ARBA" id="ARBA00023316"/>
    </source>
</evidence>
<evidence type="ECO:0000256" key="5">
    <source>
        <dbReference type="ARBA" id="ARBA00022670"/>
    </source>
</evidence>
<feature type="compositionally biased region" description="Basic residues" evidence="15">
    <location>
        <begin position="55"/>
        <end position="64"/>
    </location>
</feature>
<dbReference type="GO" id="GO:0009252">
    <property type="term" value="P:peptidoglycan biosynthetic process"/>
    <property type="evidence" value="ECO:0007669"/>
    <property type="project" value="UniProtKB-UniPathway"/>
</dbReference>
<evidence type="ECO:0000256" key="1">
    <source>
        <dbReference type="ARBA" id="ARBA00004752"/>
    </source>
</evidence>
<dbReference type="FunFam" id="1.10.3810.10:FF:000001">
    <property type="entry name" value="Penicillin-binding protein 1A"/>
    <property type="match status" value="1"/>
</dbReference>
<evidence type="ECO:0000256" key="4">
    <source>
        <dbReference type="ARBA" id="ARBA00022645"/>
    </source>
</evidence>
<gene>
    <name evidence="19" type="ORF">G4223_16570</name>
</gene>
<dbReference type="InterPro" id="IPR023346">
    <property type="entry name" value="Lysozyme-like_dom_sf"/>
</dbReference>
<dbReference type="GO" id="GO:0008955">
    <property type="term" value="F:peptidoglycan glycosyltransferase activity"/>
    <property type="evidence" value="ECO:0007669"/>
    <property type="project" value="UniProtKB-EC"/>
</dbReference>
<keyword evidence="20" id="KW-1185">Reference proteome</keyword>
<feature type="compositionally biased region" description="Basic and acidic residues" evidence="15">
    <location>
        <begin position="29"/>
        <end position="52"/>
    </location>
</feature>
<comment type="caution">
    <text evidence="19">The sequence shown here is derived from an EMBL/GenBank/DDBJ whole genome shotgun (WGS) entry which is preliminary data.</text>
</comment>
<sequence length="727" mass="78751">MPDRSPPPRRPTLSLEIDPADRLLSSGDRPFRAARDDDRLTADARDNDDRPAPPRVRKPRRTPRNKGGGGGGKKTGTDRKWLKRLLLIGLTLVIWVGIGLAALVAYYAVDLPDIDKMTATTRRPSVVFLSAEGETFAAYGDIYGQPLDLKEMAPAIPQAVMATEDRRFFSHFGIDLWGLGRAMVANLRAGHVVQGGSTITQQLAKNLFLKPDRTLKRKVQELLMALWLEQRFSKEQLLTLYLNRVYLGSGTFGVDAAAKRYFDVSARNVSLYQAAVIAGLLKAPSRYSPLNDPDASHKRTVDVLQNMVEAGYVDQRTADLAALNGAAQIRRPPPAGRYFADWLMAHMDEMSEVQGKDVVVRTTLDLGLQRKVEAELKALLADKGAKAKVSQGAVVVLSPDGAVRAMAGGRDYDDSQFNRATQGLRQPGSAFKPFVYLAAMERGLTPWDVFDDAPIKLGNWKPGNYNGKYEGPVSLRHAFAHSTNTVAVRLIEEVGPARVISQAHKMGITSELRSDASLALGTSETSLLDLTTAYAPFANGGEGVTAYGVDMVTDPQGKMLWRRQGGGFGPIMSPTALAYMHDMMQAVLSEGTGKAARLDRPAGAKTGTTQDYRDAWFLGYTADYVTGVWLGNDDQRNEMKKVTGGGLPAQLWKTVMVAAHKGLPARRLPTPELEAPAPAGNAPVVLEGPGSIAAERGAFDGGEGEGDDVIHDAGRALDGLFNSLFGR</sequence>
<keyword evidence="4" id="KW-0121">Carboxypeptidase</keyword>
<evidence type="ECO:0000256" key="3">
    <source>
        <dbReference type="ARBA" id="ARBA00007739"/>
    </source>
</evidence>
<evidence type="ECO:0000256" key="10">
    <source>
        <dbReference type="ARBA" id="ARBA00022984"/>
    </source>
</evidence>
<proteinExistence type="inferred from homology"/>
<keyword evidence="10" id="KW-0573">Peptidoglycan synthesis</keyword>
<dbReference type="InterPro" id="IPR012338">
    <property type="entry name" value="Beta-lactam/transpept-like"/>
</dbReference>
<dbReference type="GO" id="GO:0008658">
    <property type="term" value="F:penicillin binding"/>
    <property type="evidence" value="ECO:0007669"/>
    <property type="project" value="InterPro"/>
</dbReference>
<evidence type="ECO:0000256" key="13">
    <source>
        <dbReference type="ARBA" id="ARBA00034000"/>
    </source>
</evidence>
<dbReference type="InterPro" id="IPR001460">
    <property type="entry name" value="PCN-bd_Tpept"/>
</dbReference>
<keyword evidence="11" id="KW-0511">Multifunctional enzyme</keyword>
<comment type="similarity">
    <text evidence="3">In the N-terminal section; belongs to the glycosyltransferase 51 family.</text>
</comment>
<dbReference type="Gene3D" id="1.10.3810.10">
    <property type="entry name" value="Biosynthetic peptidoglycan transglycosylase-like"/>
    <property type="match status" value="1"/>
</dbReference>
<name>A0A7C9UWP4_9PROT</name>
<dbReference type="UniPathway" id="UPA00219"/>
<comment type="catalytic activity">
    <reaction evidence="13">
        <text>Preferential cleavage: (Ac)2-L-Lys-D-Ala-|-D-Ala. Also transpeptidation of peptidyl-alanyl moieties that are N-acyl substituents of D-alanine.</text>
        <dbReference type="EC" id="3.4.16.4"/>
    </reaction>
</comment>
<dbReference type="SUPFAM" id="SSF56601">
    <property type="entry name" value="beta-lactamase/transpeptidase-like"/>
    <property type="match status" value="1"/>
</dbReference>
<keyword evidence="16" id="KW-1133">Transmembrane helix</keyword>
<keyword evidence="16" id="KW-0472">Membrane</keyword>
<evidence type="ECO:0000256" key="2">
    <source>
        <dbReference type="ARBA" id="ARBA00007090"/>
    </source>
</evidence>
<evidence type="ECO:0000256" key="16">
    <source>
        <dbReference type="SAM" id="Phobius"/>
    </source>
</evidence>
<keyword evidence="9" id="KW-0133">Cell shape</keyword>
<keyword evidence="16" id="KW-0812">Transmembrane</keyword>
<accession>A0A7C9UWP4</accession>
<evidence type="ECO:0000256" key="15">
    <source>
        <dbReference type="SAM" id="MobiDB-lite"/>
    </source>
</evidence>
<evidence type="ECO:0000259" key="18">
    <source>
        <dbReference type="Pfam" id="PF00912"/>
    </source>
</evidence>
<dbReference type="AlphaFoldDB" id="A0A7C9UWP4"/>
<evidence type="ECO:0000256" key="11">
    <source>
        <dbReference type="ARBA" id="ARBA00023268"/>
    </source>
</evidence>
<feature type="compositionally biased region" description="Pro residues" evidence="15">
    <location>
        <begin position="1"/>
        <end position="10"/>
    </location>
</feature>
<dbReference type="Proteomes" id="UP000480684">
    <property type="component" value="Unassembled WGS sequence"/>
</dbReference>
<dbReference type="Gene3D" id="3.40.710.10">
    <property type="entry name" value="DD-peptidase/beta-lactamase superfamily"/>
    <property type="match status" value="1"/>
</dbReference>
<dbReference type="GO" id="GO:0009002">
    <property type="term" value="F:serine-type D-Ala-D-Ala carboxypeptidase activity"/>
    <property type="evidence" value="ECO:0007669"/>
    <property type="project" value="UniProtKB-EC"/>
</dbReference>
<reference evidence="19 20" key="1">
    <citation type="submission" date="2020-02" db="EMBL/GenBank/DDBJ databases">
        <authorList>
            <person name="Dziuba M."/>
            <person name="Kuznetsov B."/>
            <person name="Mardanov A."/>
            <person name="Ravin N."/>
            <person name="Grouzdev D."/>
        </authorList>
    </citation>
    <scope>NUCLEOTIDE SEQUENCE [LARGE SCALE GENOMIC DNA]</scope>
    <source>
        <strain evidence="19 20">SpK</strain>
    </source>
</reference>
<feature type="transmembrane region" description="Helical" evidence="16">
    <location>
        <begin position="85"/>
        <end position="109"/>
    </location>
</feature>
<evidence type="ECO:0000259" key="17">
    <source>
        <dbReference type="Pfam" id="PF00905"/>
    </source>
</evidence>
<dbReference type="InterPro" id="IPR050396">
    <property type="entry name" value="Glycosyltr_51/Transpeptidase"/>
</dbReference>
<dbReference type="GO" id="GO:0071555">
    <property type="term" value="P:cell wall organization"/>
    <property type="evidence" value="ECO:0007669"/>
    <property type="project" value="UniProtKB-KW"/>
</dbReference>
<dbReference type="RefSeq" id="WP_163682025.1">
    <property type="nucleotide sequence ID" value="NZ_JAAIYP010000042.1"/>
</dbReference>
<keyword evidence="5" id="KW-0645">Protease</keyword>
<evidence type="ECO:0000256" key="7">
    <source>
        <dbReference type="ARBA" id="ARBA00022679"/>
    </source>
</evidence>
<dbReference type="Pfam" id="PF00912">
    <property type="entry name" value="Transgly"/>
    <property type="match status" value="1"/>
</dbReference>
<comment type="similarity">
    <text evidence="2">In the C-terminal section; belongs to the transpeptidase family.</text>
</comment>
<evidence type="ECO:0000313" key="19">
    <source>
        <dbReference type="EMBL" id="NFV81726.1"/>
    </source>
</evidence>
<evidence type="ECO:0000256" key="9">
    <source>
        <dbReference type="ARBA" id="ARBA00022960"/>
    </source>
</evidence>
<dbReference type="SUPFAM" id="SSF53955">
    <property type="entry name" value="Lysozyme-like"/>
    <property type="match status" value="1"/>
</dbReference>
<dbReference type="GO" id="GO:0008360">
    <property type="term" value="P:regulation of cell shape"/>
    <property type="evidence" value="ECO:0007669"/>
    <property type="project" value="UniProtKB-KW"/>
</dbReference>
<keyword evidence="6" id="KW-0328">Glycosyltransferase</keyword>
<dbReference type="Pfam" id="PF00905">
    <property type="entry name" value="Transpeptidase"/>
    <property type="match status" value="1"/>
</dbReference>
<feature type="domain" description="Penicillin-binding protein transpeptidase" evidence="17">
    <location>
        <begin position="392"/>
        <end position="622"/>
    </location>
</feature>
<dbReference type="GO" id="GO:0030288">
    <property type="term" value="C:outer membrane-bounded periplasmic space"/>
    <property type="evidence" value="ECO:0007669"/>
    <property type="project" value="TreeGrafter"/>
</dbReference>
<evidence type="ECO:0000313" key="20">
    <source>
        <dbReference type="Proteomes" id="UP000480684"/>
    </source>
</evidence>
<comment type="catalytic activity">
    <reaction evidence="14">
        <text>[GlcNAc-(1-&gt;4)-Mur2Ac(oyl-L-Ala-gamma-D-Glu-L-Lys-D-Ala-D-Ala)](n)-di-trans,octa-cis-undecaprenyl diphosphate + beta-D-GlcNAc-(1-&gt;4)-Mur2Ac(oyl-L-Ala-gamma-D-Glu-L-Lys-D-Ala-D-Ala)-di-trans,octa-cis-undecaprenyl diphosphate = [GlcNAc-(1-&gt;4)-Mur2Ac(oyl-L-Ala-gamma-D-Glu-L-Lys-D-Ala-D-Ala)](n+1)-di-trans,octa-cis-undecaprenyl diphosphate + di-trans,octa-cis-undecaprenyl diphosphate + H(+)</text>
        <dbReference type="Rhea" id="RHEA:23708"/>
        <dbReference type="Rhea" id="RHEA-COMP:9602"/>
        <dbReference type="Rhea" id="RHEA-COMP:9603"/>
        <dbReference type="ChEBI" id="CHEBI:15378"/>
        <dbReference type="ChEBI" id="CHEBI:58405"/>
        <dbReference type="ChEBI" id="CHEBI:60033"/>
        <dbReference type="ChEBI" id="CHEBI:78435"/>
        <dbReference type="EC" id="2.4.99.28"/>
    </reaction>
</comment>
<dbReference type="PANTHER" id="PTHR32282:SF33">
    <property type="entry name" value="PEPTIDOGLYCAN GLYCOSYLTRANSFERASE"/>
    <property type="match status" value="1"/>
</dbReference>
<feature type="domain" description="Glycosyl transferase family 51" evidence="18">
    <location>
        <begin position="141"/>
        <end position="307"/>
    </location>
</feature>
<protein>
    <submittedName>
        <fullName evidence="19">PBP1A family penicillin-binding protein</fullName>
    </submittedName>
</protein>
<dbReference type="PANTHER" id="PTHR32282">
    <property type="entry name" value="BINDING PROTEIN TRANSPEPTIDASE, PUTATIVE-RELATED"/>
    <property type="match status" value="1"/>
</dbReference>
<evidence type="ECO:0000256" key="14">
    <source>
        <dbReference type="ARBA" id="ARBA00049902"/>
    </source>
</evidence>
<keyword evidence="12" id="KW-0961">Cell wall biogenesis/degradation</keyword>